<dbReference type="AlphaFoldDB" id="A0A6M4A1S1"/>
<keyword evidence="3" id="KW-1185">Reference proteome</keyword>
<protein>
    <submittedName>
        <fullName evidence="2">Zinc-binding protein</fullName>
    </submittedName>
</protein>
<feature type="compositionally biased region" description="Low complexity" evidence="1">
    <location>
        <begin position="148"/>
        <end position="162"/>
    </location>
</feature>
<dbReference type="KEGG" id="upi:EJG51_003660"/>
<dbReference type="EMBL" id="CP051152">
    <property type="protein sequence ID" value="QJQ05104.1"/>
    <property type="molecule type" value="Genomic_DNA"/>
</dbReference>
<dbReference type="OrthoDB" id="2111735at2"/>
<feature type="region of interest" description="Disordered" evidence="1">
    <location>
        <begin position="148"/>
        <end position="170"/>
    </location>
</feature>
<proteinExistence type="predicted"/>
<dbReference type="Proteomes" id="UP000274350">
    <property type="component" value="Chromosome"/>
</dbReference>
<evidence type="ECO:0000313" key="2">
    <source>
        <dbReference type="EMBL" id="QJQ05104.1"/>
    </source>
</evidence>
<name>A0A6M4A1S1_9BURK</name>
<accession>A0A6M4A1S1</accession>
<dbReference type="Pfam" id="PF08859">
    <property type="entry name" value="DGC"/>
    <property type="match status" value="1"/>
</dbReference>
<gene>
    <name evidence="2" type="ORF">EJG51_003660</name>
</gene>
<evidence type="ECO:0000256" key="1">
    <source>
        <dbReference type="SAM" id="MobiDB-lite"/>
    </source>
</evidence>
<dbReference type="InterPro" id="IPR014958">
    <property type="entry name" value="DGC"/>
</dbReference>
<organism evidence="2 3">
    <name type="scientific">Undibacterium piscinae</name>
    <dbReference type="NCBI Taxonomy" id="2495591"/>
    <lineage>
        <taxon>Bacteria</taxon>
        <taxon>Pseudomonadati</taxon>
        <taxon>Pseudomonadota</taxon>
        <taxon>Betaproteobacteria</taxon>
        <taxon>Burkholderiales</taxon>
        <taxon>Oxalobacteraceae</taxon>
        <taxon>Undibacterium</taxon>
    </lineage>
</organism>
<evidence type="ECO:0000313" key="3">
    <source>
        <dbReference type="Proteomes" id="UP000274350"/>
    </source>
</evidence>
<reference evidence="2 3" key="1">
    <citation type="journal article" date="2019" name="Int. J. Syst. Evol. Microbiol.">
        <title>Undibacterium piscinae sp. nov., isolated from Korean shiner intestine.</title>
        <authorList>
            <person name="Lee S.Y."/>
            <person name="Kang W."/>
            <person name="Kim P.S."/>
            <person name="Kim H.S."/>
            <person name="Sung H."/>
            <person name="Shin N.R."/>
            <person name="Whon T.W."/>
            <person name="Yun J.H."/>
            <person name="Lee J.Y."/>
            <person name="Lee J.Y."/>
            <person name="Jung M.J."/>
            <person name="Jeong Y.S."/>
            <person name="Tak E.J."/>
            <person name="Han J.E."/>
            <person name="Hyun D.W."/>
            <person name="Kang M.S."/>
            <person name="Lee K.E."/>
            <person name="Lee B.H."/>
            <person name="Bae J.W."/>
        </authorList>
    </citation>
    <scope>NUCLEOTIDE SEQUENCE [LARGE SCALE GENOMIC DNA]</scope>
    <source>
        <strain evidence="2 3">S11R28</strain>
    </source>
</reference>
<sequence length="170" mass="18057">MRDFKRDSKRDSKLALVYSCSGCSSVAQLANVCAVRLDREARAEMSCISGVGGGVPSLLKLAQSGRPILALDGCALSCVSACLNNAGVTEFHHLVLNREGAKKRFHSDPSAEEESRVWRVVLDELDRMLPAAADQQSGAIALTISSDATTYGSSDSSSDSPSVPLLEKQL</sequence>